<dbReference type="AlphaFoldDB" id="A0AAV4PNL3"/>
<keyword evidence="2" id="KW-1185">Reference proteome</keyword>
<protein>
    <submittedName>
        <fullName evidence="1">Uncharacterized protein</fullName>
    </submittedName>
</protein>
<proteinExistence type="predicted"/>
<reference evidence="1 2" key="1">
    <citation type="submission" date="2021-06" db="EMBL/GenBank/DDBJ databases">
        <title>Caerostris extrusa draft genome.</title>
        <authorList>
            <person name="Kono N."/>
            <person name="Arakawa K."/>
        </authorList>
    </citation>
    <scope>NUCLEOTIDE SEQUENCE [LARGE SCALE GENOMIC DNA]</scope>
</reference>
<comment type="caution">
    <text evidence="1">The sequence shown here is derived from an EMBL/GenBank/DDBJ whole genome shotgun (WGS) entry which is preliminary data.</text>
</comment>
<dbReference type="EMBL" id="BPLR01005009">
    <property type="protein sequence ID" value="GIX99152.1"/>
    <property type="molecule type" value="Genomic_DNA"/>
</dbReference>
<accession>A0AAV4PNL3</accession>
<organism evidence="1 2">
    <name type="scientific">Caerostris extrusa</name>
    <name type="common">Bark spider</name>
    <name type="synonym">Caerostris bankana</name>
    <dbReference type="NCBI Taxonomy" id="172846"/>
    <lineage>
        <taxon>Eukaryota</taxon>
        <taxon>Metazoa</taxon>
        <taxon>Ecdysozoa</taxon>
        <taxon>Arthropoda</taxon>
        <taxon>Chelicerata</taxon>
        <taxon>Arachnida</taxon>
        <taxon>Araneae</taxon>
        <taxon>Araneomorphae</taxon>
        <taxon>Entelegynae</taxon>
        <taxon>Araneoidea</taxon>
        <taxon>Araneidae</taxon>
        <taxon>Caerostris</taxon>
    </lineage>
</organism>
<evidence type="ECO:0000313" key="2">
    <source>
        <dbReference type="Proteomes" id="UP001054945"/>
    </source>
</evidence>
<sequence>MLLCFAPCINLNLQRRMTSRSKKLFQQPSFRASHTKLDLPLPLPCRFLAVQRKFRSTSGASSPPLKFTRGTGLLSIEYVYREFYEEKPVTFSGRLLLQPSLRIIILQYTKVSHSIYMAKTLQ</sequence>
<gene>
    <name evidence="1" type="ORF">CEXT_401381</name>
</gene>
<name>A0AAV4PNL3_CAEEX</name>
<evidence type="ECO:0000313" key="1">
    <source>
        <dbReference type="EMBL" id="GIX99152.1"/>
    </source>
</evidence>
<dbReference type="Proteomes" id="UP001054945">
    <property type="component" value="Unassembled WGS sequence"/>
</dbReference>